<dbReference type="PRINTS" id="PR00413">
    <property type="entry name" value="HADHALOGNASE"/>
</dbReference>
<dbReference type="NCBIfam" id="NF011564">
    <property type="entry name" value="PRK14988.1"/>
    <property type="match status" value="1"/>
</dbReference>
<dbReference type="EMBL" id="CP029347">
    <property type="protein sequence ID" value="AWL10618.1"/>
    <property type="molecule type" value="Genomic_DNA"/>
</dbReference>
<accession>A0A2S2DYZ0</accession>
<name>A0A2S2DYZ0_9ALTE</name>
<dbReference type="InterPro" id="IPR006439">
    <property type="entry name" value="HAD-SF_hydro_IA"/>
</dbReference>
<dbReference type="InterPro" id="IPR036412">
    <property type="entry name" value="HAD-like_sf"/>
</dbReference>
<dbReference type="Proteomes" id="UP000245728">
    <property type="component" value="Chromosome"/>
</dbReference>
<dbReference type="GO" id="GO:0005829">
    <property type="term" value="C:cytosol"/>
    <property type="evidence" value="ECO:0007669"/>
    <property type="project" value="TreeGrafter"/>
</dbReference>
<keyword evidence="2" id="KW-1185">Reference proteome</keyword>
<dbReference type="PANTHER" id="PTHR43434">
    <property type="entry name" value="PHOSPHOGLYCOLATE PHOSPHATASE"/>
    <property type="match status" value="1"/>
</dbReference>
<dbReference type="InterPro" id="IPR050155">
    <property type="entry name" value="HAD-like_hydrolase_sf"/>
</dbReference>
<dbReference type="InterPro" id="IPR023214">
    <property type="entry name" value="HAD_sf"/>
</dbReference>
<dbReference type="GO" id="GO:0006281">
    <property type="term" value="P:DNA repair"/>
    <property type="evidence" value="ECO:0007669"/>
    <property type="project" value="TreeGrafter"/>
</dbReference>
<reference evidence="1 2" key="1">
    <citation type="submission" date="2018-05" db="EMBL/GenBank/DDBJ databases">
        <title>Salinimonas sp. HMF8227 Genome sequencing and assembly.</title>
        <authorList>
            <person name="Kang H."/>
            <person name="Kang J."/>
            <person name="Cha I."/>
            <person name="Kim H."/>
            <person name="Joh K."/>
        </authorList>
    </citation>
    <scope>NUCLEOTIDE SEQUENCE [LARGE SCALE GENOMIC DNA]</scope>
    <source>
        <strain evidence="1 2">HMF8227</strain>
    </source>
</reference>
<dbReference type="AlphaFoldDB" id="A0A2S2DYZ0"/>
<dbReference type="SFLD" id="SFLDG01129">
    <property type="entry name" value="C1.5:_HAD__Beta-PGM__Phosphata"/>
    <property type="match status" value="1"/>
</dbReference>
<sequence length="225" mass="25644">MLAWNQIDTVLLDMDGTLLDLHFDTHFWLEWLPQKLAERDGLSIQEADALIRAEMDRTAGTIDWYCLDHWARKLDMDMISAKREVQHLIAIRDDTLPFLDALHDSGRQVVLVTNAHPGSLSLKVERTQLDQHIDTLISTHEFGVTKESQSLWQKLQQHLGFNPARTLFVDDSLPILDAAQAFGIGHLLAVQNPDSKQPHRKVEKYPATADYRELLEAIRAAPIKV</sequence>
<dbReference type="Gene3D" id="3.40.50.1000">
    <property type="entry name" value="HAD superfamily/HAD-like"/>
    <property type="match status" value="1"/>
</dbReference>
<protein>
    <submittedName>
        <fullName evidence="1">GMP/IMP nucleotidase YrfG</fullName>
    </submittedName>
</protein>
<evidence type="ECO:0000313" key="2">
    <source>
        <dbReference type="Proteomes" id="UP000245728"/>
    </source>
</evidence>
<dbReference type="PANTHER" id="PTHR43434:SF3">
    <property type="entry name" value="GMP_IMP NUCLEOTIDASE YRFG"/>
    <property type="match status" value="1"/>
</dbReference>
<dbReference type="SUPFAM" id="SSF56784">
    <property type="entry name" value="HAD-like"/>
    <property type="match status" value="1"/>
</dbReference>
<dbReference type="GO" id="GO:0008967">
    <property type="term" value="F:phosphoglycolate phosphatase activity"/>
    <property type="evidence" value="ECO:0007669"/>
    <property type="project" value="TreeGrafter"/>
</dbReference>
<evidence type="ECO:0000313" key="1">
    <source>
        <dbReference type="EMBL" id="AWL10618.1"/>
    </source>
</evidence>
<dbReference type="Pfam" id="PF00702">
    <property type="entry name" value="Hydrolase"/>
    <property type="match status" value="1"/>
</dbReference>
<dbReference type="CDD" id="cd01427">
    <property type="entry name" value="HAD_like"/>
    <property type="match status" value="1"/>
</dbReference>
<organism evidence="1 2">
    <name type="scientific">Saliniradius amylolyticus</name>
    <dbReference type="NCBI Taxonomy" id="2183582"/>
    <lineage>
        <taxon>Bacteria</taxon>
        <taxon>Pseudomonadati</taxon>
        <taxon>Pseudomonadota</taxon>
        <taxon>Gammaproteobacteria</taxon>
        <taxon>Alteromonadales</taxon>
        <taxon>Alteromonadaceae</taxon>
        <taxon>Saliniradius</taxon>
    </lineage>
</organism>
<dbReference type="KEGG" id="salh:HMF8227_00110"/>
<dbReference type="SFLD" id="SFLDS00003">
    <property type="entry name" value="Haloacid_Dehalogenase"/>
    <property type="match status" value="1"/>
</dbReference>
<dbReference type="NCBIfam" id="TIGR01509">
    <property type="entry name" value="HAD-SF-IA-v3"/>
    <property type="match status" value="1"/>
</dbReference>
<proteinExistence type="predicted"/>
<gene>
    <name evidence="1" type="ORF">HMF8227_00110</name>
</gene>